<comment type="caution">
    <text evidence="1">The sequence shown here is derived from an EMBL/GenBank/DDBJ whole genome shotgun (WGS) entry which is preliminary data.</text>
</comment>
<evidence type="ECO:0000313" key="1">
    <source>
        <dbReference type="EMBL" id="GMT27883.1"/>
    </source>
</evidence>
<keyword evidence="2" id="KW-1185">Reference proteome</keyword>
<sequence length="267" mass="30765">FRVNKRLNQLELNVMNHVEELYLRVGRFSYSLRFLPLNARKAYGSKHHDRLVNGFSRLALNTSFNLITVFLPNIVQQGDGCSRVIDSVLELQCEKLSMFPPSDENDGIILGELPDMNLSRLLNLAGNATKADIKFICQPITAQDLCTIRETMLTRQCKMGSLSILVNDQVDNSFLKECYGVTMEQEYVGVVRERIYRSTNPDIEMWSRDPAVWLDLSQFEGNFETHIERSKNRAMCVAQNCIRFSVLNDSFVESKKTYHKLIKFDHI</sequence>
<feature type="non-terminal residue" evidence="1">
    <location>
        <position position="267"/>
    </location>
</feature>
<gene>
    <name evidence="1" type="ORF">PFISCL1PPCAC_19180</name>
</gene>
<accession>A0AAV5WBX1</accession>
<dbReference type="EMBL" id="BTSY01000005">
    <property type="protein sequence ID" value="GMT27883.1"/>
    <property type="molecule type" value="Genomic_DNA"/>
</dbReference>
<proteinExistence type="predicted"/>
<dbReference type="Proteomes" id="UP001432322">
    <property type="component" value="Unassembled WGS sequence"/>
</dbReference>
<dbReference type="AlphaFoldDB" id="A0AAV5WBX1"/>
<name>A0AAV5WBX1_9BILA</name>
<organism evidence="1 2">
    <name type="scientific">Pristionchus fissidentatus</name>
    <dbReference type="NCBI Taxonomy" id="1538716"/>
    <lineage>
        <taxon>Eukaryota</taxon>
        <taxon>Metazoa</taxon>
        <taxon>Ecdysozoa</taxon>
        <taxon>Nematoda</taxon>
        <taxon>Chromadorea</taxon>
        <taxon>Rhabditida</taxon>
        <taxon>Rhabditina</taxon>
        <taxon>Diplogasteromorpha</taxon>
        <taxon>Diplogasteroidea</taxon>
        <taxon>Neodiplogasteridae</taxon>
        <taxon>Pristionchus</taxon>
    </lineage>
</organism>
<protein>
    <submittedName>
        <fullName evidence="1">Uncharacterized protein</fullName>
    </submittedName>
</protein>
<feature type="non-terminal residue" evidence="1">
    <location>
        <position position="1"/>
    </location>
</feature>
<evidence type="ECO:0000313" key="2">
    <source>
        <dbReference type="Proteomes" id="UP001432322"/>
    </source>
</evidence>
<reference evidence="1" key="1">
    <citation type="submission" date="2023-10" db="EMBL/GenBank/DDBJ databases">
        <title>Genome assembly of Pristionchus species.</title>
        <authorList>
            <person name="Yoshida K."/>
            <person name="Sommer R.J."/>
        </authorList>
    </citation>
    <scope>NUCLEOTIDE SEQUENCE</scope>
    <source>
        <strain evidence="1">RS5133</strain>
    </source>
</reference>